<evidence type="ECO:0000313" key="1">
    <source>
        <dbReference type="EMBL" id="KKN22610.1"/>
    </source>
</evidence>
<feature type="non-terminal residue" evidence="1">
    <location>
        <position position="1"/>
    </location>
</feature>
<gene>
    <name evidence="1" type="ORF">LCGC14_0913440</name>
</gene>
<comment type="caution">
    <text evidence="1">The sequence shown here is derived from an EMBL/GenBank/DDBJ whole genome shotgun (WGS) entry which is preliminary data.</text>
</comment>
<organism evidence="1">
    <name type="scientific">marine sediment metagenome</name>
    <dbReference type="NCBI Taxonomy" id="412755"/>
    <lineage>
        <taxon>unclassified sequences</taxon>
        <taxon>metagenomes</taxon>
        <taxon>ecological metagenomes</taxon>
    </lineage>
</organism>
<dbReference type="EMBL" id="LAZR01003045">
    <property type="protein sequence ID" value="KKN22610.1"/>
    <property type="molecule type" value="Genomic_DNA"/>
</dbReference>
<sequence>SHVNKLIKRDTQKFKKFFADLSQSYINMAGDIFEQYYKNKE</sequence>
<proteinExistence type="predicted"/>
<dbReference type="AlphaFoldDB" id="A0A0F9NSV9"/>
<accession>A0A0F9NSV9</accession>
<protein>
    <submittedName>
        <fullName evidence="1">Uncharacterized protein</fullName>
    </submittedName>
</protein>
<reference evidence="1" key="1">
    <citation type="journal article" date="2015" name="Nature">
        <title>Complex archaea that bridge the gap between prokaryotes and eukaryotes.</title>
        <authorList>
            <person name="Spang A."/>
            <person name="Saw J.H."/>
            <person name="Jorgensen S.L."/>
            <person name="Zaremba-Niedzwiedzka K."/>
            <person name="Martijn J."/>
            <person name="Lind A.E."/>
            <person name="van Eijk R."/>
            <person name="Schleper C."/>
            <person name="Guy L."/>
            <person name="Ettema T.J."/>
        </authorList>
    </citation>
    <scope>NUCLEOTIDE SEQUENCE</scope>
</reference>
<name>A0A0F9NSV9_9ZZZZ</name>